<dbReference type="AlphaFoldDB" id="A0A9N9JPR4"/>
<proteinExistence type="predicted"/>
<evidence type="ECO:0000313" key="2">
    <source>
        <dbReference type="Proteomes" id="UP000789405"/>
    </source>
</evidence>
<evidence type="ECO:0000313" key="1">
    <source>
        <dbReference type="EMBL" id="CAG8791636.1"/>
    </source>
</evidence>
<reference evidence="1" key="1">
    <citation type="submission" date="2021-06" db="EMBL/GenBank/DDBJ databases">
        <authorList>
            <person name="Kallberg Y."/>
            <person name="Tangrot J."/>
            <person name="Rosling A."/>
        </authorList>
    </citation>
    <scope>NUCLEOTIDE SEQUENCE</scope>
    <source>
        <strain evidence="1">MA453B</strain>
    </source>
</reference>
<comment type="caution">
    <text evidence="1">The sequence shown here is derived from an EMBL/GenBank/DDBJ whole genome shotgun (WGS) entry which is preliminary data.</text>
</comment>
<organism evidence="1 2">
    <name type="scientific">Dentiscutata erythropus</name>
    <dbReference type="NCBI Taxonomy" id="1348616"/>
    <lineage>
        <taxon>Eukaryota</taxon>
        <taxon>Fungi</taxon>
        <taxon>Fungi incertae sedis</taxon>
        <taxon>Mucoromycota</taxon>
        <taxon>Glomeromycotina</taxon>
        <taxon>Glomeromycetes</taxon>
        <taxon>Diversisporales</taxon>
        <taxon>Gigasporaceae</taxon>
        <taxon>Dentiscutata</taxon>
    </lineage>
</organism>
<dbReference type="OrthoDB" id="2491882at2759"/>
<protein>
    <submittedName>
        <fullName evidence="1">3301_t:CDS:1</fullName>
    </submittedName>
</protein>
<keyword evidence="2" id="KW-1185">Reference proteome</keyword>
<name>A0A9N9JPR4_9GLOM</name>
<dbReference type="Proteomes" id="UP000789405">
    <property type="component" value="Unassembled WGS sequence"/>
</dbReference>
<dbReference type="EMBL" id="CAJVPY010027760">
    <property type="protein sequence ID" value="CAG8791636.1"/>
    <property type="molecule type" value="Genomic_DNA"/>
</dbReference>
<sequence length="202" mass="23317">MCEVLNQCIIDVDNNVQTLNNRKTDHDTLTTLENYVLFRIFLQNIENIKDFIENIFIQVTDSGISLKQLKNKYIINKQISEIIGEVDDSFKDIEETMKIFNFIILRDELKDNNTQEAYNGNITIIKHISYVKKDIWVQAALLNNSNGSMQTFKSSIELQIALDISIGLVFLNAVKFLHLDESRKLDIDVTGIEYVAPEALRR</sequence>
<gene>
    <name evidence="1" type="ORF">DERYTH_LOCUS21550</name>
</gene>
<feature type="non-terminal residue" evidence="1">
    <location>
        <position position="1"/>
    </location>
</feature>
<accession>A0A9N9JPR4</accession>